<feature type="domain" description="CENP-V/GFA" evidence="5">
    <location>
        <begin position="13"/>
        <end position="108"/>
    </location>
</feature>
<gene>
    <name evidence="6" type="ORF">NA57DRAFT_58960</name>
</gene>
<dbReference type="InterPro" id="IPR006913">
    <property type="entry name" value="CENP-V/GFA"/>
</dbReference>
<dbReference type="PANTHER" id="PTHR33337:SF40">
    <property type="entry name" value="CENP-V_GFA DOMAIN-CONTAINING PROTEIN-RELATED"/>
    <property type="match status" value="1"/>
</dbReference>
<dbReference type="GO" id="GO:0016846">
    <property type="term" value="F:carbon-sulfur lyase activity"/>
    <property type="evidence" value="ECO:0007669"/>
    <property type="project" value="InterPro"/>
</dbReference>
<evidence type="ECO:0000313" key="6">
    <source>
        <dbReference type="EMBL" id="KAF2095890.1"/>
    </source>
</evidence>
<accession>A0A9P4M3M9</accession>
<keyword evidence="3" id="KW-0862">Zinc</keyword>
<proteinExistence type="inferred from homology"/>
<evidence type="ECO:0000313" key="7">
    <source>
        <dbReference type="Proteomes" id="UP000799772"/>
    </source>
</evidence>
<dbReference type="GO" id="GO:0046872">
    <property type="term" value="F:metal ion binding"/>
    <property type="evidence" value="ECO:0007669"/>
    <property type="project" value="UniProtKB-KW"/>
</dbReference>
<evidence type="ECO:0000256" key="2">
    <source>
        <dbReference type="ARBA" id="ARBA00022723"/>
    </source>
</evidence>
<sequence>MARAHTRALRSHTAASCRWCQKQTGASFALHAFIEKNKLKILAGEVEEVTVESPSGAGQVMTRCSKCHFAVWSVYLSLGPEAEVVRSLDVGTLDEPDACPPDYHIYTHHKQRWITFSDDIPVFDQLYDENEIWPKDKLLRRRKALEKKTQKMRLEPIHEGDYVAG</sequence>
<evidence type="ECO:0000259" key="5">
    <source>
        <dbReference type="Pfam" id="PF04828"/>
    </source>
</evidence>
<dbReference type="SUPFAM" id="SSF51316">
    <property type="entry name" value="Mss4-like"/>
    <property type="match status" value="1"/>
</dbReference>
<dbReference type="Pfam" id="PF04828">
    <property type="entry name" value="GFA"/>
    <property type="match status" value="1"/>
</dbReference>
<reference evidence="6" key="1">
    <citation type="journal article" date="2020" name="Stud. Mycol.">
        <title>101 Dothideomycetes genomes: a test case for predicting lifestyles and emergence of pathogens.</title>
        <authorList>
            <person name="Haridas S."/>
            <person name="Albert R."/>
            <person name="Binder M."/>
            <person name="Bloem J."/>
            <person name="Labutti K."/>
            <person name="Salamov A."/>
            <person name="Andreopoulos B."/>
            <person name="Baker S."/>
            <person name="Barry K."/>
            <person name="Bills G."/>
            <person name="Bluhm B."/>
            <person name="Cannon C."/>
            <person name="Castanera R."/>
            <person name="Culley D."/>
            <person name="Daum C."/>
            <person name="Ezra D."/>
            <person name="Gonzalez J."/>
            <person name="Henrissat B."/>
            <person name="Kuo A."/>
            <person name="Liang C."/>
            <person name="Lipzen A."/>
            <person name="Lutzoni F."/>
            <person name="Magnuson J."/>
            <person name="Mondo S."/>
            <person name="Nolan M."/>
            <person name="Ohm R."/>
            <person name="Pangilinan J."/>
            <person name="Park H.-J."/>
            <person name="Ramirez L."/>
            <person name="Alfaro M."/>
            <person name="Sun H."/>
            <person name="Tritt A."/>
            <person name="Yoshinaga Y."/>
            <person name="Zwiers L.-H."/>
            <person name="Turgeon B."/>
            <person name="Goodwin S."/>
            <person name="Spatafora J."/>
            <person name="Crous P."/>
            <person name="Grigoriev I."/>
        </authorList>
    </citation>
    <scope>NUCLEOTIDE SEQUENCE</scope>
    <source>
        <strain evidence="6">CBS 133067</strain>
    </source>
</reference>
<dbReference type="InterPro" id="IPR011057">
    <property type="entry name" value="Mss4-like_sf"/>
</dbReference>
<dbReference type="PANTHER" id="PTHR33337">
    <property type="entry name" value="GFA DOMAIN-CONTAINING PROTEIN"/>
    <property type="match status" value="1"/>
</dbReference>
<name>A0A9P4M3M9_9PEZI</name>
<protein>
    <recommendedName>
        <fullName evidence="5">CENP-V/GFA domain-containing protein</fullName>
    </recommendedName>
</protein>
<dbReference type="AlphaFoldDB" id="A0A9P4M3M9"/>
<comment type="similarity">
    <text evidence="1">Belongs to the Gfa family.</text>
</comment>
<dbReference type="OrthoDB" id="2212170at2759"/>
<organism evidence="6 7">
    <name type="scientific">Rhizodiscina lignyota</name>
    <dbReference type="NCBI Taxonomy" id="1504668"/>
    <lineage>
        <taxon>Eukaryota</taxon>
        <taxon>Fungi</taxon>
        <taxon>Dikarya</taxon>
        <taxon>Ascomycota</taxon>
        <taxon>Pezizomycotina</taxon>
        <taxon>Dothideomycetes</taxon>
        <taxon>Pleosporomycetidae</taxon>
        <taxon>Aulographales</taxon>
        <taxon>Rhizodiscinaceae</taxon>
        <taxon>Rhizodiscina</taxon>
    </lineage>
</organism>
<comment type="caution">
    <text evidence="6">The sequence shown here is derived from an EMBL/GenBank/DDBJ whole genome shotgun (WGS) entry which is preliminary data.</text>
</comment>
<evidence type="ECO:0000256" key="4">
    <source>
        <dbReference type="ARBA" id="ARBA00023239"/>
    </source>
</evidence>
<keyword evidence="2" id="KW-0479">Metal-binding</keyword>
<keyword evidence="4" id="KW-0456">Lyase</keyword>
<dbReference type="EMBL" id="ML978130">
    <property type="protein sequence ID" value="KAF2095890.1"/>
    <property type="molecule type" value="Genomic_DNA"/>
</dbReference>
<keyword evidence="7" id="KW-1185">Reference proteome</keyword>
<evidence type="ECO:0000256" key="3">
    <source>
        <dbReference type="ARBA" id="ARBA00022833"/>
    </source>
</evidence>
<evidence type="ECO:0000256" key="1">
    <source>
        <dbReference type="ARBA" id="ARBA00005495"/>
    </source>
</evidence>
<dbReference type="Proteomes" id="UP000799772">
    <property type="component" value="Unassembled WGS sequence"/>
</dbReference>
<dbReference type="Gene3D" id="3.90.1590.10">
    <property type="entry name" value="glutathione-dependent formaldehyde- activating enzyme (gfa)"/>
    <property type="match status" value="1"/>
</dbReference>